<dbReference type="OrthoDB" id="8251557at2"/>
<reference evidence="1 2" key="1">
    <citation type="submission" date="2017-03" db="EMBL/GenBank/DDBJ databases">
        <authorList>
            <person name="Safronova V.I."/>
            <person name="Sazanova A.L."/>
            <person name="Chirak E.R."/>
        </authorList>
    </citation>
    <scope>NUCLEOTIDE SEQUENCE [LARGE SCALE GENOMIC DNA]</scope>
    <source>
        <strain evidence="1 2">Opo-243</strain>
    </source>
</reference>
<name>A0A4Q1UXA1_9BRAD</name>
<dbReference type="AlphaFoldDB" id="A0A4Q1UXA1"/>
<evidence type="ECO:0000313" key="2">
    <source>
        <dbReference type="Proteomes" id="UP000290819"/>
    </source>
</evidence>
<comment type="caution">
    <text evidence="1">The sequence shown here is derived from an EMBL/GenBank/DDBJ whole genome shotgun (WGS) entry which is preliminary data.</text>
</comment>
<protein>
    <submittedName>
        <fullName evidence="1">Uncharacterized protein</fullName>
    </submittedName>
</protein>
<dbReference type="RefSeq" id="WP_129272882.1">
    <property type="nucleotide sequence ID" value="NZ_MZXW01000032.1"/>
</dbReference>
<accession>A0A4Q1UXA1</accession>
<dbReference type="EMBL" id="MZXW01000032">
    <property type="protein sequence ID" value="RXT42920.1"/>
    <property type="molecule type" value="Genomic_DNA"/>
</dbReference>
<sequence>MFDVYRNGKRDLLVLSTGSVIPVTYSANKWSTSRKRVRKVSDEIKSAVQRQGYYVRSLRGTKERMIKVE</sequence>
<organism evidence="1 2">
    <name type="scientific">Bradyrhizobium betae</name>
    <dbReference type="NCBI Taxonomy" id="244734"/>
    <lineage>
        <taxon>Bacteria</taxon>
        <taxon>Pseudomonadati</taxon>
        <taxon>Pseudomonadota</taxon>
        <taxon>Alphaproteobacteria</taxon>
        <taxon>Hyphomicrobiales</taxon>
        <taxon>Nitrobacteraceae</taxon>
        <taxon>Bradyrhizobium</taxon>
    </lineage>
</organism>
<dbReference type="Proteomes" id="UP000290819">
    <property type="component" value="Unassembled WGS sequence"/>
</dbReference>
<keyword evidence="2" id="KW-1185">Reference proteome</keyword>
<evidence type="ECO:0000313" key="1">
    <source>
        <dbReference type="EMBL" id="RXT42920.1"/>
    </source>
</evidence>
<proteinExistence type="predicted"/>
<gene>
    <name evidence="1" type="ORF">B5V03_23935</name>
</gene>